<evidence type="ECO:0000256" key="1">
    <source>
        <dbReference type="SAM" id="MobiDB-lite"/>
    </source>
</evidence>
<protein>
    <submittedName>
        <fullName evidence="2">Uncharacterized protein</fullName>
    </submittedName>
</protein>
<comment type="caution">
    <text evidence="2">The sequence shown here is derived from an EMBL/GenBank/DDBJ whole genome shotgun (WGS) entry which is preliminary data.</text>
</comment>
<reference evidence="2 3" key="1">
    <citation type="journal article" date="2014" name="Int. J. Syst. Evol. Microbiol.">
        <title>Complete genome sequence of Corynebacterium casei LMG S-19264T (=DSM 44701T), isolated from a smear-ripened cheese.</title>
        <authorList>
            <consortium name="US DOE Joint Genome Institute (JGI-PGF)"/>
            <person name="Walter F."/>
            <person name="Albersmeier A."/>
            <person name="Kalinowski J."/>
            <person name="Ruckert C."/>
        </authorList>
    </citation>
    <scope>NUCLEOTIDE SEQUENCE [LARGE SCALE GENOMIC DNA]</scope>
    <source>
        <strain evidence="2 3">CGMCC 1.16330</strain>
    </source>
</reference>
<accession>A0A8J2ZFW5</accession>
<proteinExistence type="predicted"/>
<name>A0A8J2ZFW5_9PROT</name>
<evidence type="ECO:0000313" key="2">
    <source>
        <dbReference type="EMBL" id="GGG51497.1"/>
    </source>
</evidence>
<dbReference type="Proteomes" id="UP000597507">
    <property type="component" value="Unassembled WGS sequence"/>
</dbReference>
<dbReference type="AlphaFoldDB" id="A0A8J2ZFW5"/>
<dbReference type="EMBL" id="BMKS01000025">
    <property type="protein sequence ID" value="GGG51497.1"/>
    <property type="molecule type" value="Genomic_DNA"/>
</dbReference>
<gene>
    <name evidence="2" type="ORF">GCM10010964_43390</name>
</gene>
<keyword evidence="3" id="KW-1185">Reference proteome</keyword>
<evidence type="ECO:0000313" key="3">
    <source>
        <dbReference type="Proteomes" id="UP000597507"/>
    </source>
</evidence>
<feature type="region of interest" description="Disordered" evidence="1">
    <location>
        <begin position="1"/>
        <end position="29"/>
    </location>
</feature>
<sequence length="110" mass="11331">MAEHRPGAGADDPPLLPLAPRPAPAKPASTVTLRVDAAAMTPDLRALRAKAASLRAADRVAAPPADLRLDPVQALHPVSNRPALHGTEETTDACQGLGTVCQGRGHECHG</sequence>
<feature type="compositionally biased region" description="Pro residues" evidence="1">
    <location>
        <begin position="14"/>
        <end position="25"/>
    </location>
</feature>
<organism evidence="2 3">
    <name type="scientific">Caldovatus sediminis</name>
    <dbReference type="NCBI Taxonomy" id="2041189"/>
    <lineage>
        <taxon>Bacteria</taxon>
        <taxon>Pseudomonadati</taxon>
        <taxon>Pseudomonadota</taxon>
        <taxon>Alphaproteobacteria</taxon>
        <taxon>Acetobacterales</taxon>
        <taxon>Roseomonadaceae</taxon>
        <taxon>Caldovatus</taxon>
    </lineage>
</organism>